<feature type="domain" description="MYND-type" evidence="6">
    <location>
        <begin position="402"/>
        <end position="442"/>
    </location>
</feature>
<evidence type="ECO:0000256" key="4">
    <source>
        <dbReference type="PROSITE-ProRule" id="PRU00134"/>
    </source>
</evidence>
<reference evidence="7" key="1">
    <citation type="submission" date="2023-03" db="EMBL/GenBank/DDBJ databases">
        <title>Massive genome expansion in bonnet fungi (Mycena s.s.) driven by repeated elements and novel gene families across ecological guilds.</title>
        <authorList>
            <consortium name="Lawrence Berkeley National Laboratory"/>
            <person name="Harder C.B."/>
            <person name="Miyauchi S."/>
            <person name="Viragh M."/>
            <person name="Kuo A."/>
            <person name="Thoen E."/>
            <person name="Andreopoulos B."/>
            <person name="Lu D."/>
            <person name="Skrede I."/>
            <person name="Drula E."/>
            <person name="Henrissat B."/>
            <person name="Morin E."/>
            <person name="Kohler A."/>
            <person name="Barry K."/>
            <person name="LaButti K."/>
            <person name="Morin E."/>
            <person name="Salamov A."/>
            <person name="Lipzen A."/>
            <person name="Mereny Z."/>
            <person name="Hegedus B."/>
            <person name="Baldrian P."/>
            <person name="Stursova M."/>
            <person name="Weitz H."/>
            <person name="Taylor A."/>
            <person name="Grigoriev I.V."/>
            <person name="Nagy L.G."/>
            <person name="Martin F."/>
            <person name="Kauserud H."/>
        </authorList>
    </citation>
    <scope>NUCLEOTIDE SEQUENCE</scope>
    <source>
        <strain evidence="7">CBHHK002</strain>
    </source>
</reference>
<evidence type="ECO:0000259" key="6">
    <source>
        <dbReference type="PROSITE" id="PS50865"/>
    </source>
</evidence>
<evidence type="ECO:0000256" key="3">
    <source>
        <dbReference type="ARBA" id="ARBA00022833"/>
    </source>
</evidence>
<keyword evidence="3" id="KW-0862">Zinc</keyword>
<proteinExistence type="predicted"/>
<protein>
    <recommendedName>
        <fullName evidence="6">MYND-type domain-containing protein</fullName>
    </recommendedName>
</protein>
<evidence type="ECO:0000313" key="8">
    <source>
        <dbReference type="Proteomes" id="UP001218218"/>
    </source>
</evidence>
<dbReference type="EMBL" id="JARIHO010000041">
    <property type="protein sequence ID" value="KAJ7327625.1"/>
    <property type="molecule type" value="Genomic_DNA"/>
</dbReference>
<dbReference type="AlphaFoldDB" id="A0AAD6ZKI4"/>
<dbReference type="Gene3D" id="6.10.140.2220">
    <property type="match status" value="1"/>
</dbReference>
<dbReference type="Pfam" id="PF01753">
    <property type="entry name" value="zf-MYND"/>
    <property type="match status" value="1"/>
</dbReference>
<evidence type="ECO:0000313" key="7">
    <source>
        <dbReference type="EMBL" id="KAJ7327625.1"/>
    </source>
</evidence>
<dbReference type="SUPFAM" id="SSF144232">
    <property type="entry name" value="HIT/MYND zinc finger-like"/>
    <property type="match status" value="1"/>
</dbReference>
<keyword evidence="1" id="KW-0479">Metal-binding</keyword>
<evidence type="ECO:0000256" key="1">
    <source>
        <dbReference type="ARBA" id="ARBA00022723"/>
    </source>
</evidence>
<evidence type="ECO:0000256" key="2">
    <source>
        <dbReference type="ARBA" id="ARBA00022771"/>
    </source>
</evidence>
<gene>
    <name evidence="7" type="ORF">DFH08DRAFT_884856</name>
</gene>
<feature type="compositionally biased region" description="Basic and acidic residues" evidence="5">
    <location>
        <begin position="15"/>
        <end position="25"/>
    </location>
</feature>
<accession>A0AAD6ZKI4</accession>
<name>A0AAD6ZKI4_9AGAR</name>
<keyword evidence="2 4" id="KW-0863">Zinc-finger</keyword>
<comment type="caution">
    <text evidence="7">The sequence shown here is derived from an EMBL/GenBank/DDBJ whole genome shotgun (WGS) entry which is preliminary data.</text>
</comment>
<organism evidence="7 8">
    <name type="scientific">Mycena albidolilacea</name>
    <dbReference type="NCBI Taxonomy" id="1033008"/>
    <lineage>
        <taxon>Eukaryota</taxon>
        <taxon>Fungi</taxon>
        <taxon>Dikarya</taxon>
        <taxon>Basidiomycota</taxon>
        <taxon>Agaricomycotina</taxon>
        <taxon>Agaricomycetes</taxon>
        <taxon>Agaricomycetidae</taxon>
        <taxon>Agaricales</taxon>
        <taxon>Marasmiineae</taxon>
        <taxon>Mycenaceae</taxon>
        <taxon>Mycena</taxon>
    </lineage>
</organism>
<dbReference type="InterPro" id="IPR002893">
    <property type="entry name" value="Znf_MYND"/>
</dbReference>
<keyword evidence="8" id="KW-1185">Reference proteome</keyword>
<dbReference type="GO" id="GO:0008270">
    <property type="term" value="F:zinc ion binding"/>
    <property type="evidence" value="ECO:0007669"/>
    <property type="project" value="UniProtKB-KW"/>
</dbReference>
<sequence length="619" mass="69359">MSSSGVTESGLAAEPVRDKREKEIHVPTPAWRPKKRPDVSPGGLQTLLSHLDEKKVPKAVKPLVESDPAWRSFDSVAGIFSSGFLLDPTTRTQFISAWPGVFKWCCYFYAQRVPRENNSATVQNTIETICAIIIGLYIDTEVRATVRATTGIIELCTHLCLHPASPIGGFIPLSTLLSSTWEDIDAVCAVAGKPETFAKMLLDRLRTTVNQSPLRVDYAFTLTRILTTVIALPGHSLAFAVLADNATWIVARMLFLASLSIGSSVGEQRETYSKCIRIGITFLRGAMVEYDSPRLVCQAIDAGLLRTICALSRILDGDLEESKPVLMHILREILPQSMMYRSVIKVMQGEHKEMDGEVIDKEIMKSYLREEWMAWVLLLHLRGTIAKFPKEVKGRGSVSCDCVTCTKRGKKTELLRCAGCLYVYYCSKTCQKEAWPIHRKMCKLKQSSPTTGGSMMFSDQDAQFLREVIGTDAQIHHSHLQKLAKRKFPNEPVENLIICIDYTNPIYPAGTCSLKNIKTYVFPPVSDRAMDPANVQAQNDEMIKMVRRNPREYTFIEATFVYGQQRLTRNLMTRPNMWISPAAKMASALDWQKNKCENQDEPSVGLLEFLLAVTTSADL</sequence>
<dbReference type="PROSITE" id="PS50865">
    <property type="entry name" value="ZF_MYND_2"/>
    <property type="match status" value="1"/>
</dbReference>
<feature type="region of interest" description="Disordered" evidence="5">
    <location>
        <begin position="1"/>
        <end position="43"/>
    </location>
</feature>
<dbReference type="Proteomes" id="UP001218218">
    <property type="component" value="Unassembled WGS sequence"/>
</dbReference>
<evidence type="ECO:0000256" key="5">
    <source>
        <dbReference type="SAM" id="MobiDB-lite"/>
    </source>
</evidence>